<feature type="transmembrane region" description="Helical" evidence="6">
    <location>
        <begin position="52"/>
        <end position="72"/>
    </location>
</feature>
<dbReference type="InterPro" id="IPR050475">
    <property type="entry name" value="Prenyltransferase_related"/>
</dbReference>
<dbReference type="EMBL" id="QZKI01000096">
    <property type="protein sequence ID" value="RJP67945.1"/>
    <property type="molecule type" value="Genomic_DNA"/>
</dbReference>
<accession>A0A419EUN9</accession>
<dbReference type="GO" id="GO:0016757">
    <property type="term" value="F:glycosyltransferase activity"/>
    <property type="evidence" value="ECO:0007669"/>
    <property type="project" value="UniProtKB-KW"/>
</dbReference>
<feature type="transmembrane region" description="Helical" evidence="6">
    <location>
        <begin position="172"/>
        <end position="190"/>
    </location>
</feature>
<dbReference type="PANTHER" id="PTHR42723:SF1">
    <property type="entry name" value="CHLOROPHYLL SYNTHASE, CHLOROPLASTIC"/>
    <property type="match status" value="1"/>
</dbReference>
<evidence type="ECO:0000313" key="8">
    <source>
        <dbReference type="Proteomes" id="UP000285961"/>
    </source>
</evidence>
<dbReference type="Pfam" id="PF01040">
    <property type="entry name" value="UbiA"/>
    <property type="match status" value="1"/>
</dbReference>
<keyword evidence="4 6" id="KW-1133">Transmembrane helix</keyword>
<organism evidence="7 8">
    <name type="scientific">Candidatus Abyssobacteria bacterium SURF_17</name>
    <dbReference type="NCBI Taxonomy" id="2093361"/>
    <lineage>
        <taxon>Bacteria</taxon>
        <taxon>Pseudomonadati</taxon>
        <taxon>Candidatus Hydrogenedentota</taxon>
        <taxon>Candidatus Abyssobacteria</taxon>
    </lineage>
</organism>
<dbReference type="AlphaFoldDB" id="A0A419EUN9"/>
<gene>
    <name evidence="7" type="ORF">C4532_13765</name>
</gene>
<evidence type="ECO:0000256" key="5">
    <source>
        <dbReference type="ARBA" id="ARBA00023136"/>
    </source>
</evidence>
<keyword evidence="3 6" id="KW-0812">Transmembrane</keyword>
<keyword evidence="7" id="KW-0808">Transferase</keyword>
<dbReference type="Proteomes" id="UP000285961">
    <property type="component" value="Unassembled WGS sequence"/>
</dbReference>
<keyword evidence="2" id="KW-1003">Cell membrane</keyword>
<dbReference type="PANTHER" id="PTHR42723">
    <property type="entry name" value="CHLOROPHYLL SYNTHASE"/>
    <property type="match status" value="1"/>
</dbReference>
<evidence type="ECO:0000313" key="7">
    <source>
        <dbReference type="EMBL" id="RJP67945.1"/>
    </source>
</evidence>
<evidence type="ECO:0000256" key="1">
    <source>
        <dbReference type="ARBA" id="ARBA00004141"/>
    </source>
</evidence>
<name>A0A419EUN9_9BACT</name>
<evidence type="ECO:0000256" key="2">
    <source>
        <dbReference type="ARBA" id="ARBA00022475"/>
    </source>
</evidence>
<comment type="subcellular location">
    <subcellularLocation>
        <location evidence="1">Membrane</location>
        <topology evidence="1">Multi-pass membrane protein</topology>
    </subcellularLocation>
</comment>
<feature type="transmembrane region" description="Helical" evidence="6">
    <location>
        <begin position="290"/>
        <end position="309"/>
    </location>
</feature>
<dbReference type="GO" id="GO:0016765">
    <property type="term" value="F:transferase activity, transferring alkyl or aryl (other than methyl) groups"/>
    <property type="evidence" value="ECO:0007669"/>
    <property type="project" value="InterPro"/>
</dbReference>
<sequence length="311" mass="35247">MEAHVEKAVVAEQAQGRWRGLLQTMRPTQWVKNLIIFAVIVFSLNLLDVTMLVRTSVAFVLFCILSGTVYILNDYADLEYDRQHPVKSRRPMASGTVPPEFAVRVAVFLTLIGLGGSFLLGIGFGLIALAYYALVVSYSFYLKNIVILDVFAIALGFVIRALAGGIAIHQDISAWFLVCTMFLALFLALCKRRHELLLLDNDAHKHRRALAEYSPYFLDQMIAVVTTSTVISYAMFTVSSESLEFQKFQTHNLIYTVPFVLYGIFRYLYLAYHKEQGGDPTRVLLTDRALLLDILLWFIACSLILYRQYVS</sequence>
<proteinExistence type="predicted"/>
<feature type="transmembrane region" description="Helical" evidence="6">
    <location>
        <begin position="248"/>
        <end position="269"/>
    </location>
</feature>
<feature type="transmembrane region" description="Helical" evidence="6">
    <location>
        <begin position="216"/>
        <end position="236"/>
    </location>
</feature>
<dbReference type="NCBIfam" id="NF008977">
    <property type="entry name" value="PRK12324.1-2"/>
    <property type="match status" value="1"/>
</dbReference>
<evidence type="ECO:0000256" key="6">
    <source>
        <dbReference type="SAM" id="Phobius"/>
    </source>
</evidence>
<comment type="caution">
    <text evidence="7">The sequence shown here is derived from an EMBL/GenBank/DDBJ whole genome shotgun (WGS) entry which is preliminary data.</text>
</comment>
<feature type="transmembrane region" description="Helical" evidence="6">
    <location>
        <begin position="146"/>
        <end position="166"/>
    </location>
</feature>
<feature type="transmembrane region" description="Helical" evidence="6">
    <location>
        <begin position="101"/>
        <end position="134"/>
    </location>
</feature>
<keyword evidence="5 6" id="KW-0472">Membrane</keyword>
<protein>
    <submittedName>
        <fullName evidence="7">Decaprenyl-phosphate phosphoribosyltransferase</fullName>
        <ecNumber evidence="7">2.4.2.45</ecNumber>
    </submittedName>
</protein>
<evidence type="ECO:0000256" key="4">
    <source>
        <dbReference type="ARBA" id="ARBA00022989"/>
    </source>
</evidence>
<reference evidence="7 8" key="1">
    <citation type="journal article" date="2017" name="ISME J.">
        <title>Energy and carbon metabolisms in a deep terrestrial subsurface fluid microbial community.</title>
        <authorList>
            <person name="Momper L."/>
            <person name="Jungbluth S.P."/>
            <person name="Lee M.D."/>
            <person name="Amend J.P."/>
        </authorList>
    </citation>
    <scope>NUCLEOTIDE SEQUENCE [LARGE SCALE GENOMIC DNA]</scope>
    <source>
        <strain evidence="7">SURF_17</strain>
    </source>
</reference>
<dbReference type="NCBIfam" id="NF008978">
    <property type="entry name" value="PRK12324.1-4"/>
    <property type="match status" value="1"/>
</dbReference>
<dbReference type="InterPro" id="IPR044878">
    <property type="entry name" value="UbiA_sf"/>
</dbReference>
<dbReference type="GO" id="GO:0016020">
    <property type="term" value="C:membrane"/>
    <property type="evidence" value="ECO:0007669"/>
    <property type="project" value="UniProtKB-SubCell"/>
</dbReference>
<dbReference type="EC" id="2.4.2.45" evidence="7"/>
<dbReference type="InterPro" id="IPR000537">
    <property type="entry name" value="UbiA_prenyltransferase"/>
</dbReference>
<dbReference type="Gene3D" id="1.10.357.140">
    <property type="entry name" value="UbiA prenyltransferase"/>
    <property type="match status" value="1"/>
</dbReference>
<evidence type="ECO:0000256" key="3">
    <source>
        <dbReference type="ARBA" id="ARBA00022692"/>
    </source>
</evidence>
<feature type="transmembrane region" description="Helical" evidence="6">
    <location>
        <begin position="30"/>
        <end position="47"/>
    </location>
</feature>
<dbReference type="CDD" id="cd13963">
    <property type="entry name" value="PT_UbiA_2"/>
    <property type="match status" value="1"/>
</dbReference>
<keyword evidence="7" id="KW-0328">Glycosyltransferase</keyword>